<dbReference type="PANTHER" id="PTHR45717:SF20">
    <property type="entry name" value="OS07G0598500 PROTEIN"/>
    <property type="match status" value="1"/>
</dbReference>
<comment type="similarity">
    <text evidence="2">Belongs to the PPR family. P subfamily.</text>
</comment>
<dbReference type="FunFam" id="1.25.40.10:FF:000385">
    <property type="entry name" value="Pentatricopeptide repeat-containing protein mitochondrial"/>
    <property type="match status" value="1"/>
</dbReference>
<evidence type="ECO:0000256" key="4">
    <source>
        <dbReference type="ARBA" id="ARBA00022946"/>
    </source>
</evidence>
<keyword evidence="5" id="KW-0496">Mitochondrion</keyword>
<sequence>MAAAALSSLNRLREALRYSQGFYKSLLPAAFRPSRSRSSAKPAPVETLFSRIIPLAQPGISLVPELDDWAKSKAKIRAMELPNLVKELRKRNRHKQALEVSEWMKERGIFSSMPSDHAVRLDLIGKVHGLGSAEVYFDSLDEKDKGDKAYGALLSCYVRECLMEKSLSHMNKMKELGFASSALAYNNIMTLYTNTGQHEKVPSVLAEMKENGILPDNFSYRICINSYGSRSDINEMERVLEEMEHQPQIVVDWNTYAAVAHIYLRAGLKDKAMVALKKSEEKINRKYGLCYNHLISLYGTLGIKSEIQRLWELQKQVCKKHTNVDYITMLRTLVKFGELEEAETLLKEWGSSGNIFDLRVPNIVLVGYCEKGLTEKAEAMLEEFVEKGKTPLAVSWGILARAFVVKGEMKKAYEHMEKALCSYAPKEGWDPNPKVIRSLLQWLGDEADAKDVENFVKLLKCAMPADRRIYHALIKANIRAGNEIDGLLESMKADGIEEDESTKKIIKLKNPTDCKV</sequence>
<reference evidence="7" key="1">
    <citation type="submission" date="2015-07" db="EMBL/GenBank/DDBJ databases">
        <title>Transcriptome Assembly of Anthurium amnicola.</title>
        <authorList>
            <person name="Suzuki J."/>
        </authorList>
    </citation>
    <scope>NUCLEOTIDE SEQUENCE</scope>
</reference>
<dbReference type="NCBIfam" id="TIGR00756">
    <property type="entry name" value="PPR"/>
    <property type="match status" value="3"/>
</dbReference>
<keyword evidence="3" id="KW-0677">Repeat</keyword>
<dbReference type="InterPro" id="IPR011990">
    <property type="entry name" value="TPR-like_helical_dom_sf"/>
</dbReference>
<evidence type="ECO:0000256" key="5">
    <source>
        <dbReference type="ARBA" id="ARBA00023128"/>
    </source>
</evidence>
<keyword evidence="4" id="KW-0809">Transit peptide</keyword>
<organism evidence="7">
    <name type="scientific">Anthurium amnicola</name>
    <dbReference type="NCBI Taxonomy" id="1678845"/>
    <lineage>
        <taxon>Eukaryota</taxon>
        <taxon>Viridiplantae</taxon>
        <taxon>Streptophyta</taxon>
        <taxon>Embryophyta</taxon>
        <taxon>Tracheophyta</taxon>
        <taxon>Spermatophyta</taxon>
        <taxon>Magnoliopsida</taxon>
        <taxon>Liliopsida</taxon>
        <taxon>Araceae</taxon>
        <taxon>Pothoideae</taxon>
        <taxon>Potheae</taxon>
        <taxon>Anthurium</taxon>
    </lineage>
</organism>
<dbReference type="PANTHER" id="PTHR45717">
    <property type="entry name" value="OS12G0527900 PROTEIN"/>
    <property type="match status" value="1"/>
</dbReference>
<evidence type="ECO:0000256" key="1">
    <source>
        <dbReference type="ARBA" id="ARBA00004173"/>
    </source>
</evidence>
<gene>
    <name evidence="7" type="primary">At4g21705</name>
    <name evidence="7" type="ORF">g.38315</name>
</gene>
<feature type="repeat" description="PPR" evidence="6">
    <location>
        <begin position="357"/>
        <end position="391"/>
    </location>
</feature>
<dbReference type="EMBL" id="GDJX01020084">
    <property type="protein sequence ID" value="JAT47852.1"/>
    <property type="molecule type" value="Transcribed_RNA"/>
</dbReference>
<comment type="subcellular location">
    <subcellularLocation>
        <location evidence="1">Mitochondrion</location>
    </subcellularLocation>
</comment>
<dbReference type="InterPro" id="IPR002885">
    <property type="entry name" value="PPR_rpt"/>
</dbReference>
<evidence type="ECO:0000313" key="7">
    <source>
        <dbReference type="EMBL" id="JAT47852.1"/>
    </source>
</evidence>
<feature type="repeat" description="PPR" evidence="6">
    <location>
        <begin position="181"/>
        <end position="215"/>
    </location>
</feature>
<accession>A0A1D1XZQ2</accession>
<evidence type="ECO:0000256" key="3">
    <source>
        <dbReference type="ARBA" id="ARBA00022737"/>
    </source>
</evidence>
<name>A0A1D1XZQ2_9ARAE</name>
<dbReference type="Gene3D" id="1.25.40.10">
    <property type="entry name" value="Tetratricopeptide repeat domain"/>
    <property type="match status" value="2"/>
</dbReference>
<protein>
    <submittedName>
        <fullName evidence="7">Pentatricopeptide repeat-containing protein At4g21705, mitochondrial</fullName>
    </submittedName>
</protein>
<dbReference type="GO" id="GO:0005739">
    <property type="term" value="C:mitochondrion"/>
    <property type="evidence" value="ECO:0007669"/>
    <property type="project" value="UniProtKB-SubCell"/>
</dbReference>
<dbReference type="AlphaFoldDB" id="A0A1D1XZQ2"/>
<evidence type="ECO:0000256" key="6">
    <source>
        <dbReference type="PROSITE-ProRule" id="PRU00708"/>
    </source>
</evidence>
<proteinExistence type="inferred from homology"/>
<dbReference type="GO" id="GO:0003729">
    <property type="term" value="F:mRNA binding"/>
    <property type="evidence" value="ECO:0007669"/>
    <property type="project" value="UniProtKB-ARBA"/>
</dbReference>
<dbReference type="PROSITE" id="PS51375">
    <property type="entry name" value="PPR"/>
    <property type="match status" value="2"/>
</dbReference>
<evidence type="ECO:0000256" key="2">
    <source>
        <dbReference type="ARBA" id="ARBA00007626"/>
    </source>
</evidence>
<dbReference type="Pfam" id="PF01535">
    <property type="entry name" value="PPR"/>
    <property type="match status" value="3"/>
</dbReference>
<dbReference type="Pfam" id="PF13041">
    <property type="entry name" value="PPR_2"/>
    <property type="match status" value="1"/>
</dbReference>